<reference evidence="1 2" key="1">
    <citation type="submission" date="2018-11" db="EMBL/GenBank/DDBJ databases">
        <authorList>
            <consortium name="Pathogen Informatics"/>
        </authorList>
    </citation>
    <scope>NUCLEOTIDE SEQUENCE [LARGE SCALE GENOMIC DNA]</scope>
</reference>
<dbReference type="EMBL" id="UYRU01086961">
    <property type="protein sequence ID" value="VDN35392.1"/>
    <property type="molecule type" value="Genomic_DNA"/>
</dbReference>
<name>A0A3P7QU46_DIBLA</name>
<sequence length="95" mass="10431">MAVRRRLRLLCDLPDCDESLSSAAATVTTLRSLFVHLRTTCLPFLRIAAFIMQEITAIDVPDAATLCQQSAGTCCCSSFPVNQYQFIEGKLGECL</sequence>
<keyword evidence="2" id="KW-1185">Reference proteome</keyword>
<protein>
    <submittedName>
        <fullName evidence="1">Uncharacterized protein</fullName>
    </submittedName>
</protein>
<proteinExistence type="predicted"/>
<evidence type="ECO:0000313" key="1">
    <source>
        <dbReference type="EMBL" id="VDN35392.1"/>
    </source>
</evidence>
<evidence type="ECO:0000313" key="2">
    <source>
        <dbReference type="Proteomes" id="UP000281553"/>
    </source>
</evidence>
<gene>
    <name evidence="1" type="ORF">DILT_LOCUS16764</name>
</gene>
<accession>A0A3P7QU46</accession>
<dbReference type="OrthoDB" id="6278451at2759"/>
<dbReference type="Proteomes" id="UP000281553">
    <property type="component" value="Unassembled WGS sequence"/>
</dbReference>
<organism evidence="1 2">
    <name type="scientific">Dibothriocephalus latus</name>
    <name type="common">Fish tapeworm</name>
    <name type="synonym">Diphyllobothrium latum</name>
    <dbReference type="NCBI Taxonomy" id="60516"/>
    <lineage>
        <taxon>Eukaryota</taxon>
        <taxon>Metazoa</taxon>
        <taxon>Spiralia</taxon>
        <taxon>Lophotrochozoa</taxon>
        <taxon>Platyhelminthes</taxon>
        <taxon>Cestoda</taxon>
        <taxon>Eucestoda</taxon>
        <taxon>Diphyllobothriidea</taxon>
        <taxon>Diphyllobothriidae</taxon>
        <taxon>Dibothriocephalus</taxon>
    </lineage>
</organism>
<dbReference type="AlphaFoldDB" id="A0A3P7QU46"/>